<dbReference type="InterPro" id="IPR003591">
    <property type="entry name" value="Leu-rich_rpt_typical-subtyp"/>
</dbReference>
<dbReference type="InterPro" id="IPR001611">
    <property type="entry name" value="Leu-rich_rpt"/>
</dbReference>
<evidence type="ECO:0000256" key="1">
    <source>
        <dbReference type="ARBA" id="ARBA00022614"/>
    </source>
</evidence>
<dbReference type="SMART" id="SM00364">
    <property type="entry name" value="LRR_BAC"/>
    <property type="match status" value="13"/>
</dbReference>
<dbReference type="GO" id="GO:0005737">
    <property type="term" value="C:cytoplasm"/>
    <property type="evidence" value="ECO:0007669"/>
    <property type="project" value="TreeGrafter"/>
</dbReference>
<dbReference type="PANTHER" id="PTHR48051:SF1">
    <property type="entry name" value="RAS SUPPRESSOR PROTEIN 1"/>
    <property type="match status" value="1"/>
</dbReference>
<dbReference type="Gene3D" id="3.80.10.10">
    <property type="entry name" value="Ribonuclease Inhibitor"/>
    <property type="match status" value="4"/>
</dbReference>
<organism evidence="3">
    <name type="scientific">Ixodes ricinus</name>
    <name type="common">Common tick</name>
    <name type="synonym">Acarus ricinus</name>
    <dbReference type="NCBI Taxonomy" id="34613"/>
    <lineage>
        <taxon>Eukaryota</taxon>
        <taxon>Metazoa</taxon>
        <taxon>Ecdysozoa</taxon>
        <taxon>Arthropoda</taxon>
        <taxon>Chelicerata</taxon>
        <taxon>Arachnida</taxon>
        <taxon>Acari</taxon>
        <taxon>Parasitiformes</taxon>
        <taxon>Ixodida</taxon>
        <taxon>Ixodoidea</taxon>
        <taxon>Ixodidae</taxon>
        <taxon>Ixodinae</taxon>
        <taxon>Ixodes</taxon>
    </lineage>
</organism>
<dbReference type="PANTHER" id="PTHR48051">
    <property type="match status" value="1"/>
</dbReference>
<sequence length="613" mass="68588">MSRIPKPGARAERRSSPQACFHLQKKESSLSMDLVKLARKSGQLNLTGRGMIEVPEIVWNINNLTEEERQGLSVSLDHCDGDRWWDQADLTKLYLSSNQLTVLSPDIERLQALNILEVNDNQLCGLPETIGKLGQLSKLNISRNKIESLPDSFFELKELRQLIGHHNSISELSDDISNLSLMEMMDLSHNRLSSLPATIGFLSRLTNLNLSHNNLTELPPEMGSMNALQVLDVSVNKLRSLPEPVGSLCHLEQLFVQQNELSALPPFSGCGKLKELHAGSNGIQELPIEVIETLLSLRTLDLKNNRLKTLSPDITMIQGLERLDLSNNDLASLPYELGALVHLKGLGVEGNPLRTIRRDIVKRGTVHLLKWLQDHLEHSPEAAARKRLSGGSVTSDGSDLIDSIERFALKTTHALDLSKRSLQDVPEEIFKMASECDVNHIDLSKNSLTSLPKGFEFACPNLTELTAGFNRLTCLPGCLSLASRLTFLDLRNNQLSDLPMEMSVLSNMRELNISFNRFSHLPEAVFSWSMLEILFASDNKIELVDTTQLQKLKQIAVLDLRNNSNSHVPPELGNMRQLRNLQLEGNLFRNPRPAILSKGTPALLEFLRDRIPR</sequence>
<dbReference type="PRINTS" id="PR00019">
    <property type="entry name" value="LEURICHRPT"/>
</dbReference>
<reference evidence="3" key="1">
    <citation type="submission" date="2016-02" db="EMBL/GenBank/DDBJ databases">
        <title>RNAseq analyses of the midgut from blood- or serum-fed Ixodes ricinus ticks.</title>
        <authorList>
            <person name="Perner J."/>
            <person name="Provaznik J."/>
            <person name="Schrenkova J."/>
            <person name="Urbanova V."/>
            <person name="Ribeiro J.M."/>
            <person name="Kopacek P."/>
        </authorList>
    </citation>
    <scope>NUCLEOTIDE SEQUENCE</scope>
    <source>
        <tissue evidence="3">Gut</tissue>
    </source>
</reference>
<dbReference type="PROSITE" id="PS51450">
    <property type="entry name" value="LRR"/>
    <property type="match status" value="6"/>
</dbReference>
<dbReference type="Pfam" id="PF00560">
    <property type="entry name" value="LRR_1"/>
    <property type="match status" value="3"/>
</dbReference>
<dbReference type="SUPFAM" id="SSF52058">
    <property type="entry name" value="L domain-like"/>
    <property type="match status" value="2"/>
</dbReference>
<dbReference type="AlphaFoldDB" id="A0A131Y2L8"/>
<name>A0A131Y2L8_IXORI</name>
<dbReference type="Pfam" id="PF13855">
    <property type="entry name" value="LRR_8"/>
    <property type="match status" value="4"/>
</dbReference>
<keyword evidence="1" id="KW-0433">Leucine-rich repeat</keyword>
<keyword evidence="2" id="KW-0677">Repeat</keyword>
<protein>
    <submittedName>
        <fullName evidence="3">Putative leucine-rich repeat protein</fullName>
    </submittedName>
</protein>
<dbReference type="FunFam" id="3.80.10.10:FF:000116">
    <property type="entry name" value="Leucine-rich repeat-containing protein 40"/>
    <property type="match status" value="1"/>
</dbReference>
<evidence type="ECO:0000256" key="2">
    <source>
        <dbReference type="ARBA" id="ARBA00022737"/>
    </source>
</evidence>
<dbReference type="InterPro" id="IPR050216">
    <property type="entry name" value="LRR_domain-containing"/>
</dbReference>
<dbReference type="FunFam" id="3.80.10.10:FF:000193">
    <property type="entry name" value="Leucine-rich repeat-containing protein 40"/>
    <property type="match status" value="1"/>
</dbReference>
<dbReference type="InterPro" id="IPR032675">
    <property type="entry name" value="LRR_dom_sf"/>
</dbReference>
<dbReference type="EMBL" id="GEFM01003048">
    <property type="protein sequence ID" value="JAP72748.1"/>
    <property type="molecule type" value="mRNA"/>
</dbReference>
<evidence type="ECO:0000313" key="3">
    <source>
        <dbReference type="EMBL" id="JAP72748.1"/>
    </source>
</evidence>
<accession>A0A131Y2L8</accession>
<dbReference type="SMART" id="SM00369">
    <property type="entry name" value="LRR_TYP"/>
    <property type="match status" value="10"/>
</dbReference>
<proteinExistence type="evidence at transcript level"/>